<feature type="binding site" evidence="5">
    <location>
        <begin position="59"/>
        <end position="62"/>
    </location>
    <ligand>
        <name>NADP(+)</name>
        <dbReference type="ChEBI" id="CHEBI:58349"/>
    </ligand>
</feature>
<keyword evidence="2 4" id="KW-0521">NADP</keyword>
<dbReference type="PIRSF" id="PIRSF000193">
    <property type="entry name" value="Pyrrol-5-carb_rd"/>
    <property type="match status" value="1"/>
</dbReference>
<feature type="domain" description="Pyrroline-5-carboxylate reductase catalytic N-terminal" evidence="6">
    <location>
        <begin position="10"/>
        <end position="87"/>
    </location>
</feature>
<gene>
    <name evidence="4" type="primary">proC</name>
    <name evidence="8" type="ORF">US40_C0019G0007</name>
</gene>
<protein>
    <recommendedName>
        <fullName evidence="4">Pyrroline-5-carboxylate reductase</fullName>
        <shortName evidence="4">P5C reductase</shortName>
        <shortName evidence="4">P5CR</shortName>
        <ecNumber evidence="4">1.5.1.2</ecNumber>
    </recommendedName>
    <alternativeName>
        <fullName evidence="4">PCA reductase</fullName>
    </alternativeName>
</protein>
<evidence type="ECO:0000256" key="3">
    <source>
        <dbReference type="ARBA" id="ARBA00023002"/>
    </source>
</evidence>
<dbReference type="InterPro" id="IPR008927">
    <property type="entry name" value="6-PGluconate_DH-like_C_sf"/>
</dbReference>
<comment type="similarity">
    <text evidence="1 4">Belongs to the pyrroline-5-carboxylate reductase family.</text>
</comment>
<dbReference type="Gene3D" id="3.40.50.720">
    <property type="entry name" value="NAD(P)-binding Rossmann-like Domain"/>
    <property type="match status" value="1"/>
</dbReference>
<dbReference type="UniPathway" id="UPA00098">
    <property type="reaction ID" value="UER00361"/>
</dbReference>
<evidence type="ECO:0000256" key="5">
    <source>
        <dbReference type="PIRSR" id="PIRSR000193-1"/>
    </source>
</evidence>
<dbReference type="EMBL" id="LBSV01000019">
    <property type="protein sequence ID" value="KKQ24081.1"/>
    <property type="molecule type" value="Genomic_DNA"/>
</dbReference>
<feature type="domain" description="Pyrroline-5-carboxylate reductase dimerisation" evidence="7">
    <location>
        <begin position="151"/>
        <end position="254"/>
    </location>
</feature>
<name>A0A0G0J7F4_9BACT</name>
<dbReference type="Pfam" id="PF03807">
    <property type="entry name" value="F420_oxidored"/>
    <property type="match status" value="1"/>
</dbReference>
<comment type="catalytic activity">
    <reaction evidence="4">
        <text>L-proline + NADP(+) = (S)-1-pyrroline-5-carboxylate + NADPH + 2 H(+)</text>
        <dbReference type="Rhea" id="RHEA:14109"/>
        <dbReference type="ChEBI" id="CHEBI:15378"/>
        <dbReference type="ChEBI" id="CHEBI:17388"/>
        <dbReference type="ChEBI" id="CHEBI:57783"/>
        <dbReference type="ChEBI" id="CHEBI:58349"/>
        <dbReference type="ChEBI" id="CHEBI:60039"/>
        <dbReference type="EC" id="1.5.1.2"/>
    </reaction>
</comment>
<comment type="caution">
    <text evidence="8">The sequence shown here is derived from an EMBL/GenBank/DDBJ whole genome shotgun (WGS) entry which is preliminary data.</text>
</comment>
<dbReference type="SUPFAM" id="SSF48179">
    <property type="entry name" value="6-phosphogluconate dehydrogenase C-terminal domain-like"/>
    <property type="match status" value="1"/>
</dbReference>
<dbReference type="GO" id="GO:0004735">
    <property type="term" value="F:pyrroline-5-carboxylate reductase activity"/>
    <property type="evidence" value="ECO:0007669"/>
    <property type="project" value="UniProtKB-UniRule"/>
</dbReference>
<keyword evidence="4" id="KW-0641">Proline biosynthesis</keyword>
<dbReference type="Proteomes" id="UP000034917">
    <property type="component" value="Unassembled WGS sequence"/>
</dbReference>
<dbReference type="GO" id="GO:0055129">
    <property type="term" value="P:L-proline biosynthetic process"/>
    <property type="evidence" value="ECO:0007669"/>
    <property type="project" value="UniProtKB-UniRule"/>
</dbReference>
<evidence type="ECO:0000259" key="6">
    <source>
        <dbReference type="Pfam" id="PF03807"/>
    </source>
</evidence>
<dbReference type="HAMAP" id="MF_01925">
    <property type="entry name" value="P5C_reductase"/>
    <property type="match status" value="1"/>
</dbReference>
<evidence type="ECO:0000259" key="7">
    <source>
        <dbReference type="Pfam" id="PF14748"/>
    </source>
</evidence>
<organism evidence="8 9">
    <name type="scientific">Candidatus Roizmanbacteria bacterium GW2011_GWC2_37_13</name>
    <dbReference type="NCBI Taxonomy" id="1618486"/>
    <lineage>
        <taxon>Bacteria</taxon>
        <taxon>Candidatus Roizmaniibacteriota</taxon>
    </lineage>
</organism>
<dbReference type="PANTHER" id="PTHR11645:SF0">
    <property type="entry name" value="PYRROLINE-5-CARBOXYLATE REDUCTASE 3"/>
    <property type="match status" value="1"/>
</dbReference>
<dbReference type="InterPro" id="IPR000304">
    <property type="entry name" value="Pyrroline-COOH_reductase"/>
</dbReference>
<evidence type="ECO:0000256" key="2">
    <source>
        <dbReference type="ARBA" id="ARBA00022857"/>
    </source>
</evidence>
<comment type="pathway">
    <text evidence="4">Amino-acid biosynthesis; L-proline biosynthesis; L-proline from L-glutamate 5-semialdehyde: step 1/1.</text>
</comment>
<dbReference type="EC" id="1.5.1.2" evidence="4"/>
<dbReference type="SUPFAM" id="SSF51735">
    <property type="entry name" value="NAD(P)-binding Rossmann-fold domains"/>
    <property type="match status" value="1"/>
</dbReference>
<evidence type="ECO:0000256" key="4">
    <source>
        <dbReference type="HAMAP-Rule" id="MF_01925"/>
    </source>
</evidence>
<comment type="function">
    <text evidence="4">Catalyzes the reduction of 1-pyrroline-5-carboxylate (PCA) to L-proline.</text>
</comment>
<evidence type="ECO:0000313" key="8">
    <source>
        <dbReference type="EMBL" id="KKQ24081.1"/>
    </source>
</evidence>
<dbReference type="AlphaFoldDB" id="A0A0G0J7F4"/>
<accession>A0A0G0J7F4</accession>
<feature type="binding site" evidence="5">
    <location>
        <begin position="14"/>
        <end position="19"/>
    </location>
    <ligand>
        <name>NADP(+)</name>
        <dbReference type="ChEBI" id="CHEBI:58349"/>
    </ligand>
</feature>
<sequence length="267" mass="29359">MEKVILENKKIAVIGAGHMGQSIIKGLINSGKIKRSNIFVSNKLNNVAVTKKADYIFIAVKPFTVKEVLKEIAPFTDNKIILSVAAGVSLKILLSYTNKNQKIIRLMPNIPVSENKGVIGFFANKNISNSEKQDIIRLVSLLGKVLIVKKEEDLDVLTLVTGCGPAISAYFINLISSYAENQGFSQTESINIALKIFEGTTNYLINNNLTPSKLIESVATKGGVTEVIISSLNKSGVNKLFEEAMESGYDKLRRLKEKIENKKEKKA</sequence>
<comment type="catalytic activity">
    <reaction evidence="4">
        <text>L-proline + NAD(+) = (S)-1-pyrroline-5-carboxylate + NADH + 2 H(+)</text>
        <dbReference type="Rhea" id="RHEA:14105"/>
        <dbReference type="ChEBI" id="CHEBI:15378"/>
        <dbReference type="ChEBI" id="CHEBI:17388"/>
        <dbReference type="ChEBI" id="CHEBI:57540"/>
        <dbReference type="ChEBI" id="CHEBI:57945"/>
        <dbReference type="ChEBI" id="CHEBI:60039"/>
        <dbReference type="EC" id="1.5.1.2"/>
    </reaction>
</comment>
<keyword evidence="4" id="KW-0963">Cytoplasm</keyword>
<evidence type="ECO:0000256" key="1">
    <source>
        <dbReference type="ARBA" id="ARBA00005525"/>
    </source>
</evidence>
<reference evidence="8 9" key="1">
    <citation type="journal article" date="2015" name="Nature">
        <title>rRNA introns, odd ribosomes, and small enigmatic genomes across a large radiation of phyla.</title>
        <authorList>
            <person name="Brown C.T."/>
            <person name="Hug L.A."/>
            <person name="Thomas B.C."/>
            <person name="Sharon I."/>
            <person name="Castelle C.J."/>
            <person name="Singh A."/>
            <person name="Wilkins M.J."/>
            <person name="Williams K.H."/>
            <person name="Banfield J.F."/>
        </authorList>
    </citation>
    <scope>NUCLEOTIDE SEQUENCE [LARGE SCALE GENOMIC DNA]</scope>
</reference>
<dbReference type="Gene3D" id="1.10.3730.10">
    <property type="entry name" value="ProC C-terminal domain-like"/>
    <property type="match status" value="1"/>
</dbReference>
<comment type="subcellular location">
    <subcellularLocation>
        <location evidence="4">Cytoplasm</location>
    </subcellularLocation>
</comment>
<dbReference type="InterPro" id="IPR036291">
    <property type="entry name" value="NAD(P)-bd_dom_sf"/>
</dbReference>
<dbReference type="InterPro" id="IPR029036">
    <property type="entry name" value="P5CR_dimer"/>
</dbReference>
<dbReference type="Pfam" id="PF14748">
    <property type="entry name" value="P5CR_dimer"/>
    <property type="match status" value="1"/>
</dbReference>
<dbReference type="InterPro" id="IPR028939">
    <property type="entry name" value="P5C_Rdtase_cat_N"/>
</dbReference>
<evidence type="ECO:0000313" key="9">
    <source>
        <dbReference type="Proteomes" id="UP000034917"/>
    </source>
</evidence>
<proteinExistence type="inferred from homology"/>
<dbReference type="GO" id="GO:0005737">
    <property type="term" value="C:cytoplasm"/>
    <property type="evidence" value="ECO:0007669"/>
    <property type="project" value="UniProtKB-SubCell"/>
</dbReference>
<feature type="binding site" evidence="5">
    <location>
        <position position="46"/>
    </location>
    <ligand>
        <name>NADPH</name>
        <dbReference type="ChEBI" id="CHEBI:57783"/>
    </ligand>
</feature>
<keyword evidence="4" id="KW-0028">Amino-acid biosynthesis</keyword>
<dbReference type="PANTHER" id="PTHR11645">
    <property type="entry name" value="PYRROLINE-5-CARBOXYLATE REDUCTASE"/>
    <property type="match status" value="1"/>
</dbReference>
<keyword evidence="3 4" id="KW-0560">Oxidoreductase</keyword>